<dbReference type="CDD" id="cd08422">
    <property type="entry name" value="PBP2_CrgA_like"/>
    <property type="match status" value="1"/>
</dbReference>
<evidence type="ECO:0000259" key="5">
    <source>
        <dbReference type="PROSITE" id="PS50931"/>
    </source>
</evidence>
<dbReference type="GO" id="GO:0043565">
    <property type="term" value="F:sequence-specific DNA binding"/>
    <property type="evidence" value="ECO:0007669"/>
    <property type="project" value="TreeGrafter"/>
</dbReference>
<dbReference type="GO" id="GO:0003700">
    <property type="term" value="F:DNA-binding transcription factor activity"/>
    <property type="evidence" value="ECO:0007669"/>
    <property type="project" value="InterPro"/>
</dbReference>
<gene>
    <name evidence="6" type="ORF">DAI18_17250</name>
</gene>
<keyword evidence="7" id="KW-1185">Reference proteome</keyword>
<evidence type="ECO:0000256" key="3">
    <source>
        <dbReference type="ARBA" id="ARBA00023125"/>
    </source>
</evidence>
<evidence type="ECO:0000313" key="6">
    <source>
        <dbReference type="EMBL" id="AVY95594.1"/>
    </source>
</evidence>
<dbReference type="InterPro" id="IPR058163">
    <property type="entry name" value="LysR-type_TF_proteobact-type"/>
</dbReference>
<keyword evidence="4" id="KW-0804">Transcription</keyword>
<comment type="similarity">
    <text evidence="1">Belongs to the LysR transcriptional regulatory family.</text>
</comment>
<evidence type="ECO:0000256" key="2">
    <source>
        <dbReference type="ARBA" id="ARBA00023015"/>
    </source>
</evidence>
<dbReference type="InterPro" id="IPR005119">
    <property type="entry name" value="LysR_subst-bd"/>
</dbReference>
<dbReference type="KEGG" id="maer:DAI18_17250"/>
<dbReference type="Pfam" id="PF03466">
    <property type="entry name" value="LysR_substrate"/>
    <property type="match status" value="1"/>
</dbReference>
<dbReference type="Gene3D" id="1.10.10.10">
    <property type="entry name" value="Winged helix-like DNA-binding domain superfamily/Winged helix DNA-binding domain"/>
    <property type="match status" value="1"/>
</dbReference>
<dbReference type="STRING" id="1122240.GCA_000620105_01927"/>
<dbReference type="SUPFAM" id="SSF53850">
    <property type="entry name" value="Periplasmic binding protein-like II"/>
    <property type="match status" value="1"/>
</dbReference>
<organism evidence="6 7">
    <name type="scientific">Microvirgula aerodenitrificans</name>
    <dbReference type="NCBI Taxonomy" id="57480"/>
    <lineage>
        <taxon>Bacteria</taxon>
        <taxon>Pseudomonadati</taxon>
        <taxon>Pseudomonadota</taxon>
        <taxon>Betaproteobacteria</taxon>
        <taxon>Neisseriales</taxon>
        <taxon>Aquaspirillaceae</taxon>
        <taxon>Microvirgula</taxon>
    </lineage>
</organism>
<dbReference type="PANTHER" id="PTHR30537">
    <property type="entry name" value="HTH-TYPE TRANSCRIPTIONAL REGULATOR"/>
    <property type="match status" value="1"/>
</dbReference>
<dbReference type="EMBL" id="CP028519">
    <property type="protein sequence ID" value="AVY95594.1"/>
    <property type="molecule type" value="Genomic_DNA"/>
</dbReference>
<dbReference type="InterPro" id="IPR000847">
    <property type="entry name" value="LysR_HTH_N"/>
</dbReference>
<accession>A0A2S0PDY8</accession>
<dbReference type="SUPFAM" id="SSF46785">
    <property type="entry name" value="Winged helix' DNA-binding domain"/>
    <property type="match status" value="1"/>
</dbReference>
<dbReference type="InterPro" id="IPR036388">
    <property type="entry name" value="WH-like_DNA-bd_sf"/>
</dbReference>
<dbReference type="GO" id="GO:0006351">
    <property type="term" value="P:DNA-templated transcription"/>
    <property type="evidence" value="ECO:0007669"/>
    <property type="project" value="TreeGrafter"/>
</dbReference>
<dbReference type="AlphaFoldDB" id="A0A2S0PDY8"/>
<reference evidence="6 7" key="1">
    <citation type="submission" date="2018-04" db="EMBL/GenBank/DDBJ databases">
        <title>Denitrifier Microvirgula.</title>
        <authorList>
            <person name="Anderson E."/>
            <person name="Jang J."/>
            <person name="Ishii S."/>
        </authorList>
    </citation>
    <scope>NUCLEOTIDE SEQUENCE [LARGE SCALE GENOMIC DNA]</scope>
    <source>
        <strain evidence="6 7">BE2.4</strain>
    </source>
</reference>
<evidence type="ECO:0000256" key="1">
    <source>
        <dbReference type="ARBA" id="ARBA00009437"/>
    </source>
</evidence>
<name>A0A2S0PDY8_9NEIS</name>
<keyword evidence="2" id="KW-0805">Transcription regulation</keyword>
<proteinExistence type="inferred from homology"/>
<evidence type="ECO:0000313" key="7">
    <source>
        <dbReference type="Proteomes" id="UP000244173"/>
    </source>
</evidence>
<evidence type="ECO:0000256" key="4">
    <source>
        <dbReference type="ARBA" id="ARBA00023163"/>
    </source>
</evidence>
<dbReference type="PANTHER" id="PTHR30537:SF5">
    <property type="entry name" value="HTH-TYPE TRANSCRIPTIONAL ACTIVATOR TTDR-RELATED"/>
    <property type="match status" value="1"/>
</dbReference>
<dbReference type="PROSITE" id="PS50931">
    <property type="entry name" value="HTH_LYSR"/>
    <property type="match status" value="1"/>
</dbReference>
<dbReference type="Gene3D" id="3.40.190.290">
    <property type="match status" value="1"/>
</dbReference>
<dbReference type="Pfam" id="PF00126">
    <property type="entry name" value="HTH_1"/>
    <property type="match status" value="1"/>
</dbReference>
<feature type="domain" description="HTH lysR-type" evidence="5">
    <location>
        <begin position="17"/>
        <end position="74"/>
    </location>
</feature>
<dbReference type="InterPro" id="IPR036390">
    <property type="entry name" value="WH_DNA-bd_sf"/>
</dbReference>
<dbReference type="Proteomes" id="UP000244173">
    <property type="component" value="Chromosome"/>
</dbReference>
<sequence>MYNKPISTYMNIRCVNLMLNDIALFVQIVRAGNFSRASKQLGMPANTLSRRLSGLENRLGTSLFLRSTRSLFCTPDGERLYKWSSTNIDSLSAAIESIQSASHGVGGKVRIQVPTGFFECPTNNFFFELLKSYPELELEVLVSDHEPDLDQENINLLLMVGRPRRTNYVIRKLCSMPLGFYASSDYLSVHGTPHRPDDLKNHQCIHRSDDTSINILLPNGEICLPVQINTRFSTNSTSGLISAAEQGFGIALISEHCVNLAIRKVIRILPQYLARGDGLYAAYSNHKTLSAGARAILDYAIARMETHNSG</sequence>
<protein>
    <submittedName>
        <fullName evidence="6">LysR family transcriptional regulator</fullName>
    </submittedName>
</protein>
<keyword evidence="3" id="KW-0238">DNA-binding</keyword>